<keyword evidence="5 9" id="KW-0175">Coiled coil</keyword>
<name>A0A1G4MKL9_LACFM</name>
<sequence>MYLKSVTIQGFKTYKNTTIVENFSPRFNVVVGSNGSGKSNFFAAIRFVLSDDYNNLKREERQGLIHQGTGSIMSAYVEIVFHDPEGRMLLSSGIPSNDSKIVKIRRTIGLKKDEYSLNGKTCHKSDVARTLESVGFSSSNPYNIVPQGRIVAVTNAKDRERLALLEEVVGAKTFEIKLRESLKKMEATNKDRMKINKELEELEERLNELDEERRDLEKYRELERDRKSFQFILYDRELDEVTNEIEKLDGEYNSTLHSSGEYIEELEKRETLIMNVTKNIKSIEAELNIKELTDLEQEKARYTEAAKKRAELNVHHEEVQRQLHRVAEQSHTDKENFTILKEEIDKKQKQLQRIIPRFEELTEEKSKYKLDLSGFQRRQREILSKRGIYANFKNQEERDNWLNNEISSVTKEMEDLKSSHLKYTDEITQLEDQISNLEKETEELYDSIEGPGVRAELEDLQNEIDTLKQSYFERIDERKELWRSEQKLQTISETFLDDVKRSERQLGELMDRNLANGLKAVKEIAERLKLPKDSVCGTLGELIKVNEKYKACAEVVGGNSLFNIVVDNDETASILMEELYKSKAGRVTFIPLNRIHDDKRIQYPPNAQSECTPLLWKIKYDKKFEVAVKHVFGKTIVVRDLGSGSLLARKYNLDAVTLDGDRADKRGVITGGYHDHLKRSRLDCLNDINVARSQYSTTSEELSILRKQLEQVDFDVDEINNKIKQSTMKKEAILTSSETLRIKLNKRKTESAIKNETLMSLNSKSQKLVSSLKDNEEKLNRLKNDLTKPFDNELSVDEKEELNFLTKSINKHQEMLSATTESLSGLVTRIDSLKAELELKLQPQMHELETRISEKLSIENQELKEDHNRTSIELEKEDSRCKEIKTSLNAIMSQIDALKVEKANNEKILDKANDQQRLLLKKLENYRKDAEKSIVKKMTLSARRDELQQKVSEIGLLAEDSLVKYKDLPSENIVQRLNSVSEGISKMKNINKRAIDNFKRFNEKKEDLVQRANELTASKESIENLIESLKKQKVQGVETTFRQVAENFNTVFGKLVPNGLGKLIIHRQDESSAKNAKKKKSKKVAAATYVADDSIDSIYSGVSIAVSFNSKDNEQLYVEQLSGGQKTVCAIALILAIQMVDPAPFYLFDEIDAALDKQYRTAVANVIRELSAEAQFICTTFRTDMLRAADQFYRVKYENKISTISEVSQQDAINFIKGNSKMGEV</sequence>
<dbReference type="Gene3D" id="3.30.70.1620">
    <property type="match status" value="1"/>
</dbReference>
<dbReference type="InterPro" id="IPR027417">
    <property type="entry name" value="P-loop_NTPase"/>
</dbReference>
<feature type="coiled-coil region" evidence="9">
    <location>
        <begin position="413"/>
        <end position="477"/>
    </location>
</feature>
<dbReference type="Pfam" id="PF02463">
    <property type="entry name" value="SMC_N"/>
    <property type="match status" value="1"/>
</dbReference>
<dbReference type="Gene3D" id="3.40.50.300">
    <property type="entry name" value="P-loop containing nucleotide triphosphate hydrolases"/>
    <property type="match status" value="2"/>
</dbReference>
<dbReference type="InterPro" id="IPR036277">
    <property type="entry name" value="SMC_hinge_sf"/>
</dbReference>
<dbReference type="InterPro" id="IPR041741">
    <property type="entry name" value="SMC3_ABC_euk"/>
</dbReference>
<evidence type="ECO:0000256" key="6">
    <source>
        <dbReference type="ARBA" id="ARBA00023242"/>
    </source>
</evidence>
<dbReference type="FunFam" id="3.40.50.300:FF:000370">
    <property type="entry name" value="Structural maintenance of chromosomes 3"/>
    <property type="match status" value="1"/>
</dbReference>
<evidence type="ECO:0000256" key="8">
    <source>
        <dbReference type="PIRNR" id="PIRNR005719"/>
    </source>
</evidence>
<dbReference type="GO" id="GO:0005694">
    <property type="term" value="C:chromosome"/>
    <property type="evidence" value="ECO:0007669"/>
    <property type="project" value="InterPro"/>
</dbReference>
<dbReference type="SUPFAM" id="SSF75553">
    <property type="entry name" value="Smc hinge domain"/>
    <property type="match status" value="1"/>
</dbReference>
<comment type="subcellular location">
    <subcellularLocation>
        <location evidence="1 8">Nucleus</location>
    </subcellularLocation>
</comment>
<dbReference type="EMBL" id="LT598491">
    <property type="protein sequence ID" value="SCW04431.1"/>
    <property type="molecule type" value="Genomic_DNA"/>
</dbReference>
<dbReference type="InterPro" id="IPR003395">
    <property type="entry name" value="RecF/RecN/SMC_N"/>
</dbReference>
<protein>
    <recommendedName>
        <fullName evidence="8">Structural maintenance of chromosomes protein</fullName>
    </recommendedName>
</protein>
<evidence type="ECO:0000256" key="7">
    <source>
        <dbReference type="ARBA" id="ARBA00023306"/>
    </source>
</evidence>
<comment type="similarity">
    <text evidence="2">Belongs to the SMC family. SMC3 subfamily.</text>
</comment>
<keyword evidence="3" id="KW-0132">Cell division</keyword>
<dbReference type="GO" id="GO:0051276">
    <property type="term" value="P:chromosome organization"/>
    <property type="evidence" value="ECO:0007669"/>
    <property type="project" value="InterPro"/>
</dbReference>
<evidence type="ECO:0000256" key="3">
    <source>
        <dbReference type="ARBA" id="ARBA00022618"/>
    </source>
</evidence>
<dbReference type="GO" id="GO:0005634">
    <property type="term" value="C:nucleus"/>
    <property type="evidence" value="ECO:0007669"/>
    <property type="project" value="UniProtKB-SubCell"/>
</dbReference>
<keyword evidence="4" id="KW-0498">Mitosis</keyword>
<evidence type="ECO:0000259" key="10">
    <source>
        <dbReference type="SMART" id="SM00968"/>
    </source>
</evidence>
<dbReference type="GO" id="GO:0051301">
    <property type="term" value="P:cell division"/>
    <property type="evidence" value="ECO:0007669"/>
    <property type="project" value="UniProtKB-KW"/>
</dbReference>
<feature type="coiled-coil region" evidence="9">
    <location>
        <begin position="266"/>
        <end position="305"/>
    </location>
</feature>
<dbReference type="STRING" id="4955.A0A1G4MKL9"/>
<evidence type="ECO:0000313" key="12">
    <source>
        <dbReference type="Proteomes" id="UP000190831"/>
    </source>
</evidence>
<dbReference type="InterPro" id="IPR024704">
    <property type="entry name" value="SMC"/>
</dbReference>
<dbReference type="Proteomes" id="UP000190831">
    <property type="component" value="Chromosome H"/>
</dbReference>
<gene>
    <name evidence="11" type="ORF">LAFE_0H13366G</name>
</gene>
<evidence type="ECO:0000256" key="9">
    <source>
        <dbReference type="SAM" id="Coils"/>
    </source>
</evidence>
<keyword evidence="12" id="KW-1185">Reference proteome</keyword>
<accession>A0A1G4MKL9</accession>
<feature type="coiled-coil region" evidence="9">
    <location>
        <begin position="182"/>
        <end position="226"/>
    </location>
</feature>
<feature type="domain" description="SMC hinge" evidence="10">
    <location>
        <begin position="533"/>
        <end position="648"/>
    </location>
</feature>
<evidence type="ECO:0000256" key="1">
    <source>
        <dbReference type="ARBA" id="ARBA00004123"/>
    </source>
</evidence>
<evidence type="ECO:0000256" key="4">
    <source>
        <dbReference type="ARBA" id="ARBA00022776"/>
    </source>
</evidence>
<feature type="coiled-coil region" evidence="9">
    <location>
        <begin position="853"/>
        <end position="933"/>
    </location>
</feature>
<dbReference type="Gene3D" id="1.20.1060.20">
    <property type="match status" value="1"/>
</dbReference>
<organism evidence="11 12">
    <name type="scientific">Lachancea fermentati</name>
    <name type="common">Zygosaccharomyces fermentati</name>
    <dbReference type="NCBI Taxonomy" id="4955"/>
    <lineage>
        <taxon>Eukaryota</taxon>
        <taxon>Fungi</taxon>
        <taxon>Dikarya</taxon>
        <taxon>Ascomycota</taxon>
        <taxon>Saccharomycotina</taxon>
        <taxon>Saccharomycetes</taxon>
        <taxon>Saccharomycetales</taxon>
        <taxon>Saccharomycetaceae</taxon>
        <taxon>Lachancea</taxon>
    </lineage>
</organism>
<dbReference type="SUPFAM" id="SSF52540">
    <property type="entry name" value="P-loop containing nucleoside triphosphate hydrolases"/>
    <property type="match status" value="1"/>
</dbReference>
<dbReference type="PANTHER" id="PTHR43977">
    <property type="entry name" value="STRUCTURAL MAINTENANCE OF CHROMOSOMES PROTEIN 3"/>
    <property type="match status" value="1"/>
</dbReference>
<evidence type="ECO:0000256" key="2">
    <source>
        <dbReference type="ARBA" id="ARBA00005917"/>
    </source>
</evidence>
<reference evidence="11 12" key="1">
    <citation type="submission" date="2016-03" db="EMBL/GenBank/DDBJ databases">
        <authorList>
            <person name="Devillers H."/>
        </authorList>
    </citation>
    <scope>NUCLEOTIDE SEQUENCE [LARGE SCALE GENOMIC DNA]</scope>
    <source>
        <strain evidence="11">CBS 6772</strain>
    </source>
</reference>
<dbReference type="SMART" id="SM00968">
    <property type="entry name" value="SMC_hinge"/>
    <property type="match status" value="1"/>
</dbReference>
<feature type="coiled-coil region" evidence="9">
    <location>
        <begin position="991"/>
        <end position="1032"/>
    </location>
</feature>
<evidence type="ECO:0000256" key="5">
    <source>
        <dbReference type="ARBA" id="ARBA00023054"/>
    </source>
</evidence>
<dbReference type="InterPro" id="IPR010935">
    <property type="entry name" value="SMC_hinge"/>
</dbReference>
<keyword evidence="6 8" id="KW-0539">Nucleus</keyword>
<proteinExistence type="inferred from homology"/>
<dbReference type="Pfam" id="PF06470">
    <property type="entry name" value="SMC_hinge"/>
    <property type="match status" value="1"/>
</dbReference>
<evidence type="ECO:0000313" key="11">
    <source>
        <dbReference type="EMBL" id="SCW04431.1"/>
    </source>
</evidence>
<keyword evidence="7" id="KW-0131">Cell cycle</keyword>
<dbReference type="GO" id="GO:0007059">
    <property type="term" value="P:chromosome segregation"/>
    <property type="evidence" value="ECO:0007669"/>
    <property type="project" value="UniProtKB-ARBA"/>
</dbReference>
<dbReference type="OMA" id="GQKTVCA"/>
<dbReference type="AlphaFoldDB" id="A0A1G4MKL9"/>
<dbReference type="PIRSF" id="PIRSF005719">
    <property type="entry name" value="SMC"/>
    <property type="match status" value="1"/>
</dbReference>
<dbReference type="GO" id="GO:0005524">
    <property type="term" value="F:ATP binding"/>
    <property type="evidence" value="ECO:0007669"/>
    <property type="project" value="InterPro"/>
</dbReference>
<dbReference type="GO" id="GO:0016887">
    <property type="term" value="F:ATP hydrolysis activity"/>
    <property type="evidence" value="ECO:0007669"/>
    <property type="project" value="InterPro"/>
</dbReference>
<dbReference type="CDD" id="cd03272">
    <property type="entry name" value="ABC_SMC3_euk"/>
    <property type="match status" value="1"/>
</dbReference>
<dbReference type="OrthoDB" id="431497at2759"/>